<evidence type="ECO:0000313" key="5">
    <source>
        <dbReference type="Proteomes" id="UP000013827"/>
    </source>
</evidence>
<proteinExistence type="predicted"/>
<dbReference type="GeneID" id="17284417"/>
<keyword evidence="3" id="KW-1133">Transmembrane helix</keyword>
<dbReference type="AlphaFoldDB" id="A0A0D3KTQ8"/>
<evidence type="ECO:0000313" key="4">
    <source>
        <dbReference type="EnsemblProtists" id="EOD39143"/>
    </source>
</evidence>
<evidence type="ECO:0000256" key="2">
    <source>
        <dbReference type="SAM" id="MobiDB-lite"/>
    </source>
</evidence>
<sequence length="165" mass="17272">MRSFGRLHEPAEAAPDGGSQIRLRRERDAALAELAQARRKVTSLQAELTKTLRALMAAGPEHGQAAARAAATVVPAEAKTEIVERSAERERLERAAAAEAAASDAYAAAAAASVSPSEPSSRRRGFASCIVPCLLGVLLGVCLTLSASLLLPRSSWPPAWTMDGT</sequence>
<keyword evidence="3" id="KW-0472">Membrane</keyword>
<dbReference type="KEGG" id="ehx:EMIHUDRAFT_251493"/>
<name>A0A0D3KTQ8_EMIH1</name>
<dbReference type="HOGENOM" id="CLU_1622065_0_0_1"/>
<accession>A0A0D3KTQ8</accession>
<keyword evidence="1" id="KW-0175">Coiled coil</keyword>
<feature type="transmembrane region" description="Helical" evidence="3">
    <location>
        <begin position="126"/>
        <end position="151"/>
    </location>
</feature>
<dbReference type="PaxDb" id="2903-EOD39143"/>
<evidence type="ECO:0000256" key="1">
    <source>
        <dbReference type="SAM" id="Coils"/>
    </source>
</evidence>
<keyword evidence="3" id="KW-0812">Transmembrane</keyword>
<reference evidence="5" key="1">
    <citation type="journal article" date="2013" name="Nature">
        <title>Pan genome of the phytoplankton Emiliania underpins its global distribution.</title>
        <authorList>
            <person name="Read B.A."/>
            <person name="Kegel J."/>
            <person name="Klute M.J."/>
            <person name="Kuo A."/>
            <person name="Lefebvre S.C."/>
            <person name="Maumus F."/>
            <person name="Mayer C."/>
            <person name="Miller J."/>
            <person name="Monier A."/>
            <person name="Salamov A."/>
            <person name="Young J."/>
            <person name="Aguilar M."/>
            <person name="Claverie J.M."/>
            <person name="Frickenhaus S."/>
            <person name="Gonzalez K."/>
            <person name="Herman E.K."/>
            <person name="Lin Y.C."/>
            <person name="Napier J."/>
            <person name="Ogata H."/>
            <person name="Sarno A.F."/>
            <person name="Shmutz J."/>
            <person name="Schroeder D."/>
            <person name="de Vargas C."/>
            <person name="Verret F."/>
            <person name="von Dassow P."/>
            <person name="Valentin K."/>
            <person name="Van de Peer Y."/>
            <person name="Wheeler G."/>
            <person name="Dacks J.B."/>
            <person name="Delwiche C.F."/>
            <person name="Dyhrman S.T."/>
            <person name="Glockner G."/>
            <person name="John U."/>
            <person name="Richards T."/>
            <person name="Worden A.Z."/>
            <person name="Zhang X."/>
            <person name="Grigoriev I.V."/>
            <person name="Allen A.E."/>
            <person name="Bidle K."/>
            <person name="Borodovsky M."/>
            <person name="Bowler C."/>
            <person name="Brownlee C."/>
            <person name="Cock J.M."/>
            <person name="Elias M."/>
            <person name="Gladyshev V.N."/>
            <person name="Groth M."/>
            <person name="Guda C."/>
            <person name="Hadaegh A."/>
            <person name="Iglesias-Rodriguez M.D."/>
            <person name="Jenkins J."/>
            <person name="Jones B.M."/>
            <person name="Lawson T."/>
            <person name="Leese F."/>
            <person name="Lindquist E."/>
            <person name="Lobanov A."/>
            <person name="Lomsadze A."/>
            <person name="Malik S.B."/>
            <person name="Marsh M.E."/>
            <person name="Mackinder L."/>
            <person name="Mock T."/>
            <person name="Mueller-Roeber B."/>
            <person name="Pagarete A."/>
            <person name="Parker M."/>
            <person name="Probert I."/>
            <person name="Quesneville H."/>
            <person name="Raines C."/>
            <person name="Rensing S.A."/>
            <person name="Riano-Pachon D.M."/>
            <person name="Richier S."/>
            <person name="Rokitta S."/>
            <person name="Shiraiwa Y."/>
            <person name="Soanes D.M."/>
            <person name="van der Giezen M."/>
            <person name="Wahlund T.M."/>
            <person name="Williams B."/>
            <person name="Wilson W."/>
            <person name="Wolfe G."/>
            <person name="Wurch L.L."/>
        </authorList>
    </citation>
    <scope>NUCLEOTIDE SEQUENCE</scope>
</reference>
<organism evidence="4 5">
    <name type="scientific">Emiliania huxleyi (strain CCMP1516)</name>
    <dbReference type="NCBI Taxonomy" id="280463"/>
    <lineage>
        <taxon>Eukaryota</taxon>
        <taxon>Haptista</taxon>
        <taxon>Haptophyta</taxon>
        <taxon>Prymnesiophyceae</taxon>
        <taxon>Isochrysidales</taxon>
        <taxon>Noelaerhabdaceae</taxon>
        <taxon>Emiliania</taxon>
    </lineage>
</organism>
<feature type="coiled-coil region" evidence="1">
    <location>
        <begin position="20"/>
        <end position="54"/>
    </location>
</feature>
<feature type="region of interest" description="Disordered" evidence="2">
    <location>
        <begin position="1"/>
        <end position="20"/>
    </location>
</feature>
<dbReference type="RefSeq" id="XP_005791572.1">
    <property type="nucleotide sequence ID" value="XM_005791515.1"/>
</dbReference>
<keyword evidence="5" id="KW-1185">Reference proteome</keyword>
<dbReference type="Proteomes" id="UP000013827">
    <property type="component" value="Unassembled WGS sequence"/>
</dbReference>
<evidence type="ECO:0000256" key="3">
    <source>
        <dbReference type="SAM" id="Phobius"/>
    </source>
</evidence>
<feature type="compositionally biased region" description="Basic and acidic residues" evidence="2">
    <location>
        <begin position="1"/>
        <end position="11"/>
    </location>
</feature>
<reference evidence="4" key="2">
    <citation type="submission" date="2024-10" db="UniProtKB">
        <authorList>
            <consortium name="EnsemblProtists"/>
        </authorList>
    </citation>
    <scope>IDENTIFICATION</scope>
</reference>
<protein>
    <submittedName>
        <fullName evidence="4">Uncharacterized protein</fullName>
    </submittedName>
</protein>
<dbReference type="EnsemblProtists" id="EOD39143">
    <property type="protein sequence ID" value="EOD39143"/>
    <property type="gene ID" value="EMIHUDRAFT_251493"/>
</dbReference>